<organism evidence="7 8">
    <name type="scientific">Oryzias latipes</name>
    <name type="common">Japanese rice fish</name>
    <name type="synonym">Japanese killifish</name>
    <dbReference type="NCBI Taxonomy" id="8090"/>
    <lineage>
        <taxon>Eukaryota</taxon>
        <taxon>Metazoa</taxon>
        <taxon>Chordata</taxon>
        <taxon>Craniata</taxon>
        <taxon>Vertebrata</taxon>
        <taxon>Euteleostomi</taxon>
        <taxon>Actinopterygii</taxon>
        <taxon>Neopterygii</taxon>
        <taxon>Teleostei</taxon>
        <taxon>Neoteleostei</taxon>
        <taxon>Acanthomorphata</taxon>
        <taxon>Ovalentaria</taxon>
        <taxon>Atherinomorphae</taxon>
        <taxon>Beloniformes</taxon>
        <taxon>Adrianichthyidae</taxon>
        <taxon>Oryziinae</taxon>
        <taxon>Oryzias</taxon>
    </lineage>
</organism>
<comment type="similarity">
    <text evidence="2">Belongs to the mesothelin family.</text>
</comment>
<keyword evidence="3" id="KW-0732">Signal</keyword>
<dbReference type="Proteomes" id="UP000265180">
    <property type="component" value="Chromosome 22"/>
</dbReference>
<keyword evidence="6" id="KW-0325">Glycoprotein</keyword>
<dbReference type="GO" id="GO:0016020">
    <property type="term" value="C:membrane"/>
    <property type="evidence" value="ECO:0007669"/>
    <property type="project" value="UniProtKB-SubCell"/>
</dbReference>
<reference evidence="7 8" key="2">
    <citation type="submission" date="2017-04" db="EMBL/GenBank/DDBJ databases">
        <title>CpG methylation of centromeres and impact of large insertions on vertebrate speciation.</title>
        <authorList>
            <person name="Ichikawa K."/>
            <person name="Yoshimura J."/>
            <person name="Morishita S."/>
        </authorList>
    </citation>
    <scope>NUCLEOTIDE SEQUENCE</scope>
    <source>
        <strain evidence="7 8">HNI</strain>
    </source>
</reference>
<reference key="1">
    <citation type="journal article" date="2007" name="Nature">
        <title>The medaka draft genome and insights into vertebrate genome evolution.</title>
        <authorList>
            <person name="Kasahara M."/>
            <person name="Naruse K."/>
            <person name="Sasaki S."/>
            <person name="Nakatani Y."/>
            <person name="Qu W."/>
            <person name="Ahsan B."/>
            <person name="Yamada T."/>
            <person name="Nagayasu Y."/>
            <person name="Doi K."/>
            <person name="Kasai Y."/>
            <person name="Jindo T."/>
            <person name="Kobayashi D."/>
            <person name="Shimada A."/>
            <person name="Toyoda A."/>
            <person name="Kuroki Y."/>
            <person name="Fujiyama A."/>
            <person name="Sasaki T."/>
            <person name="Shimizu A."/>
            <person name="Asakawa S."/>
            <person name="Shimizu N."/>
            <person name="Hashimoto S."/>
            <person name="Yang J."/>
            <person name="Lee Y."/>
            <person name="Matsushima K."/>
            <person name="Sugano S."/>
            <person name="Sakaizumi M."/>
            <person name="Narita T."/>
            <person name="Ohishi K."/>
            <person name="Haga S."/>
            <person name="Ohta F."/>
            <person name="Nomoto H."/>
            <person name="Nogata K."/>
            <person name="Morishita T."/>
            <person name="Endo T."/>
            <person name="Shin-I T."/>
            <person name="Takeda H."/>
            <person name="Morishita S."/>
            <person name="Kohara Y."/>
        </authorList>
    </citation>
    <scope>NUCLEOTIDE SEQUENCE [LARGE SCALE GENOMIC DNA]</scope>
    <source>
        <strain>Hd-rR</strain>
    </source>
</reference>
<evidence type="ECO:0008006" key="9">
    <source>
        <dbReference type="Google" id="ProtNLM"/>
    </source>
</evidence>
<protein>
    <recommendedName>
        <fullName evidence="9">Mesothelin a</fullName>
    </recommendedName>
</protein>
<dbReference type="Pfam" id="PF06060">
    <property type="entry name" value="Mesothelin"/>
    <property type="match status" value="2"/>
</dbReference>
<evidence type="ECO:0000256" key="1">
    <source>
        <dbReference type="ARBA" id="ARBA00004370"/>
    </source>
</evidence>
<reference evidence="7" key="4">
    <citation type="submission" date="2025-09" db="UniProtKB">
        <authorList>
            <consortium name="Ensembl"/>
        </authorList>
    </citation>
    <scope>IDENTIFICATION</scope>
    <source>
        <strain evidence="7">HNI</strain>
    </source>
</reference>
<evidence type="ECO:0000256" key="5">
    <source>
        <dbReference type="ARBA" id="ARBA00023136"/>
    </source>
</evidence>
<dbReference type="PANTHER" id="PTHR23412">
    <property type="entry name" value="STEREOCILIN RELATED"/>
    <property type="match status" value="1"/>
</dbReference>
<dbReference type="Ensembl" id="ENSORLT00020033843.1">
    <property type="protein sequence ID" value="ENSORLP00020016362.1"/>
    <property type="gene ID" value="ENSORLG00020017412.1"/>
</dbReference>
<evidence type="ECO:0000256" key="6">
    <source>
        <dbReference type="ARBA" id="ARBA00023180"/>
    </source>
</evidence>
<reference evidence="7" key="3">
    <citation type="submission" date="2025-08" db="UniProtKB">
        <authorList>
            <consortium name="Ensembl"/>
        </authorList>
    </citation>
    <scope>IDENTIFICATION</scope>
    <source>
        <strain evidence="7">HNI</strain>
    </source>
</reference>
<sequence>MMVVNVPDALATAIPPAMLVFPQGTADINVLNKKTWTPDQSSMFFSSLAETTFDIEQLSPYVLQGFTCTVVQKMKMSKIKQLIQACRPRNKRAKVLLTESQLTCMYNLLGGSLSQNFTDYPADMLVYFSSQNIQKNNCRSYLSALGAADFSVVSSVLNKASQLFGEARTCLGINSRSLSKDTVEVLGNMVCTLDGSYIENSDPVILEKLKTCKDFSASQVAAMETLLLSGNTSYGIPSTWTSQTLVDLGILPLYLTKNFWGHFSKVCLALIRSLIFKGCTVGNITQVTLSDDSFPFGYDLAQFDLCLDLPVLKDNLESICQKVDDDNFQKVILNKLNQVAFPLGIPDQDVQMLGPVSRAASLDDISKWNISTIDTLGALMKPEDGTWTTDQSKAIITKYLSIPGNSLGTTELNVINAYVCSLDANTLKTISTESIRNAQLLNVSSCSAEQKMILYELSNSSFSTYQQKHKRLTMILLIFLTLYLPTFFHSRTNSSLFSFPVTEVCLSLC</sequence>
<keyword evidence="5" id="KW-0472">Membrane</keyword>
<evidence type="ECO:0000313" key="7">
    <source>
        <dbReference type="Ensembl" id="ENSORLP00020016362.1"/>
    </source>
</evidence>
<dbReference type="AlphaFoldDB" id="A0A3P9L702"/>
<evidence type="ECO:0000313" key="8">
    <source>
        <dbReference type="Proteomes" id="UP000265180"/>
    </source>
</evidence>
<keyword evidence="4" id="KW-0130">Cell adhesion</keyword>
<evidence type="ECO:0000256" key="2">
    <source>
        <dbReference type="ARBA" id="ARBA00011016"/>
    </source>
</evidence>
<accession>A0A3P9L702</accession>
<dbReference type="InterPro" id="IPR026664">
    <property type="entry name" value="Stereocilin-rel"/>
</dbReference>
<dbReference type="GO" id="GO:0007155">
    <property type="term" value="P:cell adhesion"/>
    <property type="evidence" value="ECO:0007669"/>
    <property type="project" value="UniProtKB-KW"/>
</dbReference>
<evidence type="ECO:0000256" key="4">
    <source>
        <dbReference type="ARBA" id="ARBA00022889"/>
    </source>
</evidence>
<dbReference type="InterPro" id="IPR010335">
    <property type="entry name" value="Mesothelin"/>
</dbReference>
<proteinExistence type="inferred from homology"/>
<name>A0A3P9L702_ORYLA</name>
<dbReference type="PANTHER" id="PTHR23412:SF18">
    <property type="entry name" value="OTOANCORIN"/>
    <property type="match status" value="1"/>
</dbReference>
<comment type="subcellular location">
    <subcellularLocation>
        <location evidence="1">Membrane</location>
    </subcellularLocation>
</comment>
<evidence type="ECO:0000256" key="3">
    <source>
        <dbReference type="ARBA" id="ARBA00022729"/>
    </source>
</evidence>